<proteinExistence type="predicted"/>
<gene>
    <name evidence="2" type="ORF">FHG12_14960</name>
</gene>
<evidence type="ECO:0000313" key="3">
    <source>
        <dbReference type="Proteomes" id="UP000305398"/>
    </source>
</evidence>
<feature type="transmembrane region" description="Helical" evidence="1">
    <location>
        <begin position="55"/>
        <end position="76"/>
    </location>
</feature>
<feature type="transmembrane region" description="Helical" evidence="1">
    <location>
        <begin position="122"/>
        <end position="140"/>
    </location>
</feature>
<feature type="transmembrane region" description="Helical" evidence="1">
    <location>
        <begin position="18"/>
        <end position="35"/>
    </location>
</feature>
<organism evidence="2 3">
    <name type="scientific">Hymenobacter jejuensis</name>
    <dbReference type="NCBI Taxonomy" id="2502781"/>
    <lineage>
        <taxon>Bacteria</taxon>
        <taxon>Pseudomonadati</taxon>
        <taxon>Bacteroidota</taxon>
        <taxon>Cytophagia</taxon>
        <taxon>Cytophagales</taxon>
        <taxon>Hymenobacteraceae</taxon>
        <taxon>Hymenobacter</taxon>
    </lineage>
</organism>
<evidence type="ECO:0000256" key="1">
    <source>
        <dbReference type="SAM" id="Phobius"/>
    </source>
</evidence>
<feature type="transmembrane region" description="Helical" evidence="1">
    <location>
        <begin position="96"/>
        <end position="116"/>
    </location>
</feature>
<keyword evidence="1" id="KW-0812">Transmembrane</keyword>
<evidence type="ECO:0000313" key="2">
    <source>
        <dbReference type="EMBL" id="QDA61312.1"/>
    </source>
</evidence>
<dbReference type="RefSeq" id="WP_139516486.1">
    <property type="nucleotide sequence ID" value="NZ_CP040896.1"/>
</dbReference>
<sequence>MGDEAYDKAIRRIRRLHWLQYLLQAGLTAALVLLAKQRAAASTAVEPQLATWPALLLLTGLLVLVSVLVYIVSKYIKPNIRRPSAENLKMYQSRIFLRNSLLGLISLPPLVSYALTQNPWDLVFFVCLLLVLCTVTVPSARTYQRWLIQ</sequence>
<dbReference type="AlphaFoldDB" id="A0A5B8A537"/>
<dbReference type="OrthoDB" id="884420at2"/>
<dbReference type="KEGG" id="hyj:FHG12_14960"/>
<protein>
    <submittedName>
        <fullName evidence="2">Uncharacterized protein</fullName>
    </submittedName>
</protein>
<keyword evidence="3" id="KW-1185">Reference proteome</keyword>
<keyword evidence="1" id="KW-1133">Transmembrane helix</keyword>
<reference evidence="2 3" key="1">
    <citation type="submission" date="2019-06" db="EMBL/GenBank/DDBJ databases">
        <authorList>
            <person name="Srinivasan S."/>
        </authorList>
    </citation>
    <scope>NUCLEOTIDE SEQUENCE [LARGE SCALE GENOMIC DNA]</scope>
    <source>
        <strain evidence="2 3">17J68-5</strain>
    </source>
</reference>
<dbReference type="EMBL" id="CP040896">
    <property type="protein sequence ID" value="QDA61312.1"/>
    <property type="molecule type" value="Genomic_DNA"/>
</dbReference>
<accession>A0A5B8A537</accession>
<dbReference type="Proteomes" id="UP000305398">
    <property type="component" value="Chromosome"/>
</dbReference>
<name>A0A5B8A537_9BACT</name>
<keyword evidence="1" id="KW-0472">Membrane</keyword>